<feature type="chain" id="PRO_5012880488" evidence="1">
    <location>
        <begin position="23"/>
        <end position="145"/>
    </location>
</feature>
<dbReference type="OrthoDB" id="3799394at2759"/>
<reference evidence="2 3" key="1">
    <citation type="submission" date="2017-06" db="EMBL/GenBank/DDBJ databases">
        <title>Ant-infecting Ophiocordyceps genomes reveal a high diversity of potential behavioral manipulation genes and a possible major role for enterotoxins.</title>
        <authorList>
            <person name="De Bekker C."/>
            <person name="Evans H.C."/>
            <person name="Brachmann A."/>
            <person name="Hughes D.P."/>
        </authorList>
    </citation>
    <scope>NUCLEOTIDE SEQUENCE [LARGE SCALE GENOMIC DNA]</scope>
    <source>
        <strain evidence="2 3">Map16</strain>
    </source>
</reference>
<evidence type="ECO:0000313" key="2">
    <source>
        <dbReference type="EMBL" id="PHH80511.1"/>
    </source>
</evidence>
<keyword evidence="1" id="KW-0732">Signal</keyword>
<feature type="signal peptide" evidence="1">
    <location>
        <begin position="1"/>
        <end position="22"/>
    </location>
</feature>
<accession>A0A2C5ZMI6</accession>
<sequence>MLTSSIFVLTATALASLGATQATNAPRQCGLKIAACPSNTVCIPSNPDCTDLNRCKGTCQKKYSSCGGHRPNPPKCDRNSECKDDPRFPGCGMACDRPGICIPKSAPPCGGFAGFRCPAGLYCYDKPNDGCDPRNGGADCIGICL</sequence>
<keyword evidence="3" id="KW-1185">Reference proteome</keyword>
<proteinExistence type="predicted"/>
<organism evidence="2 3">
    <name type="scientific">Ophiocordyceps camponoti-rufipedis</name>
    <dbReference type="NCBI Taxonomy" id="2004952"/>
    <lineage>
        <taxon>Eukaryota</taxon>
        <taxon>Fungi</taxon>
        <taxon>Dikarya</taxon>
        <taxon>Ascomycota</taxon>
        <taxon>Pezizomycotina</taxon>
        <taxon>Sordariomycetes</taxon>
        <taxon>Hypocreomycetidae</taxon>
        <taxon>Hypocreales</taxon>
        <taxon>Ophiocordycipitaceae</taxon>
        <taxon>Ophiocordyceps</taxon>
    </lineage>
</organism>
<protein>
    <submittedName>
        <fullName evidence="2">Uncharacterized protein</fullName>
    </submittedName>
</protein>
<dbReference type="EMBL" id="NJES01000015">
    <property type="protein sequence ID" value="PHH80511.1"/>
    <property type="molecule type" value="Genomic_DNA"/>
</dbReference>
<dbReference type="STRING" id="2004952.A0A2C5ZMI6"/>
<comment type="caution">
    <text evidence="2">The sequence shown here is derived from an EMBL/GenBank/DDBJ whole genome shotgun (WGS) entry which is preliminary data.</text>
</comment>
<gene>
    <name evidence="2" type="ORF">CDD80_1278</name>
</gene>
<dbReference type="Proteomes" id="UP000226431">
    <property type="component" value="Unassembled WGS sequence"/>
</dbReference>
<name>A0A2C5ZMI6_9HYPO</name>
<evidence type="ECO:0000313" key="3">
    <source>
        <dbReference type="Proteomes" id="UP000226431"/>
    </source>
</evidence>
<dbReference type="AlphaFoldDB" id="A0A2C5ZMI6"/>
<evidence type="ECO:0000256" key="1">
    <source>
        <dbReference type="SAM" id="SignalP"/>
    </source>
</evidence>